<dbReference type="InterPro" id="IPR029058">
    <property type="entry name" value="AB_hydrolase_fold"/>
</dbReference>
<protein>
    <recommendedName>
        <fullName evidence="3">Peptidase S9 prolyl oligopeptidase catalytic domain-containing protein</fullName>
    </recommendedName>
</protein>
<keyword evidence="1" id="KW-0732">Signal</keyword>
<evidence type="ECO:0000256" key="1">
    <source>
        <dbReference type="ARBA" id="ARBA00022729"/>
    </source>
</evidence>
<sequence>IPQSVSTDPWRKRRLDVWLHGRDNKLSELKFIHQRRTNAGQFTPRDTIVLHPYGRFCNAFKFAGEADVLEALAHAKIQYPVDDNRVSIRGFSMGGGGCWHLGAHFAGDWVAVAPGAGFAESLEYLGLAKKNAMPPAYEQALWGLYDATKYAGNLFNTATVAYSGEIDKQRQAAQIMEDHLAGEGLALRHVIGPDTGHKYHPAAKAEIDERINAVATNGRNPMPIGVRLVTRTLRYARQAWVGVDGLEQHWKPARVEVRLASNELVEASTDNVSRLILSMPSGLCPLQPNGQPTVIIDGEKLAGARVRTDRSWESLFVRAFGKWRAVGRFEFAGLAKRPGLQGPIDDAFMDRFLMVRPTGQAMNRLAAQWTEAQLGQALSDWELQFRAKPLVKDDGDVTGADIADCNLILWGDPESNSVIARVIDQLPLTWSKTTLQLGQAEAESATHSPVLIFPNPLNPKRYIVLNSGFTFSRFGHSSNATQTPKLPDWALVDMHRPYNAGNPDCIAAAGFFNERWQVTKAQ</sequence>
<feature type="non-terminal residue" evidence="2">
    <location>
        <position position="1"/>
    </location>
</feature>
<evidence type="ECO:0008006" key="3">
    <source>
        <dbReference type="Google" id="ProtNLM"/>
    </source>
</evidence>
<dbReference type="PANTHER" id="PTHR43037">
    <property type="entry name" value="UNNAMED PRODUCT-RELATED"/>
    <property type="match status" value="1"/>
</dbReference>
<evidence type="ECO:0000313" key="2">
    <source>
        <dbReference type="EMBL" id="SVB18022.1"/>
    </source>
</evidence>
<organism evidence="2">
    <name type="scientific">marine metagenome</name>
    <dbReference type="NCBI Taxonomy" id="408172"/>
    <lineage>
        <taxon>unclassified sequences</taxon>
        <taxon>metagenomes</taxon>
        <taxon>ecological metagenomes</taxon>
    </lineage>
</organism>
<dbReference type="EMBL" id="UINC01031644">
    <property type="protein sequence ID" value="SVB18022.1"/>
    <property type="molecule type" value="Genomic_DNA"/>
</dbReference>
<dbReference type="PANTHER" id="PTHR43037:SF1">
    <property type="entry name" value="BLL1128 PROTEIN"/>
    <property type="match status" value="1"/>
</dbReference>
<reference evidence="2" key="1">
    <citation type="submission" date="2018-05" db="EMBL/GenBank/DDBJ databases">
        <authorList>
            <person name="Lanie J.A."/>
            <person name="Ng W.-L."/>
            <person name="Kazmierczak K.M."/>
            <person name="Andrzejewski T.M."/>
            <person name="Davidsen T.M."/>
            <person name="Wayne K.J."/>
            <person name="Tettelin H."/>
            <person name="Glass J.I."/>
            <person name="Rusch D."/>
            <person name="Podicherti R."/>
            <person name="Tsui H.-C.T."/>
            <person name="Winkler M.E."/>
        </authorList>
    </citation>
    <scope>NUCLEOTIDE SEQUENCE</scope>
</reference>
<gene>
    <name evidence="2" type="ORF">METZ01_LOCUS170876</name>
</gene>
<accession>A0A382BWX1</accession>
<dbReference type="Gene3D" id="3.40.50.1820">
    <property type="entry name" value="alpha/beta hydrolase"/>
    <property type="match status" value="1"/>
</dbReference>
<dbReference type="SUPFAM" id="SSF53474">
    <property type="entry name" value="alpha/beta-Hydrolases"/>
    <property type="match status" value="1"/>
</dbReference>
<name>A0A382BWX1_9ZZZZ</name>
<dbReference type="InterPro" id="IPR050955">
    <property type="entry name" value="Plant_Biomass_Hydrol_Est"/>
</dbReference>
<dbReference type="AlphaFoldDB" id="A0A382BWX1"/>
<proteinExistence type="predicted"/>